<dbReference type="Gene3D" id="3.40.50.300">
    <property type="entry name" value="P-loop containing nucleotide triphosphate hydrolases"/>
    <property type="match status" value="1"/>
</dbReference>
<evidence type="ECO:0000313" key="11">
    <source>
        <dbReference type="EMBL" id="HIS48772.1"/>
    </source>
</evidence>
<proteinExistence type="inferred from homology"/>
<feature type="binding site" evidence="7">
    <location>
        <begin position="213"/>
        <end position="220"/>
    </location>
    <ligand>
        <name>GTP</name>
        <dbReference type="ChEBI" id="CHEBI:37565"/>
    </ligand>
</feature>
<dbReference type="NCBIfam" id="TIGR03156">
    <property type="entry name" value="GTP_HflX"/>
    <property type="match status" value="1"/>
</dbReference>
<feature type="domain" description="Hflx-type G" evidence="10">
    <location>
        <begin position="207"/>
        <end position="374"/>
    </location>
</feature>
<dbReference type="PIRSF" id="PIRSF006809">
    <property type="entry name" value="GTP-binding_hflX_prd"/>
    <property type="match status" value="1"/>
</dbReference>
<dbReference type="CDD" id="cd01878">
    <property type="entry name" value="HflX"/>
    <property type="match status" value="1"/>
</dbReference>
<dbReference type="SUPFAM" id="SSF52540">
    <property type="entry name" value="P-loop containing nucleoside triphosphate hydrolases"/>
    <property type="match status" value="1"/>
</dbReference>
<evidence type="ECO:0000256" key="6">
    <source>
        <dbReference type="HAMAP-Rule" id="MF_00900"/>
    </source>
</evidence>
<dbReference type="InterPro" id="IPR005225">
    <property type="entry name" value="Small_GTP-bd"/>
</dbReference>
<dbReference type="PANTHER" id="PTHR10229:SF0">
    <property type="entry name" value="GTP-BINDING PROTEIN 6-RELATED"/>
    <property type="match status" value="1"/>
</dbReference>
<dbReference type="GO" id="GO:0003924">
    <property type="term" value="F:GTPase activity"/>
    <property type="evidence" value="ECO:0007669"/>
    <property type="project" value="UniProtKB-UniRule"/>
</dbReference>
<dbReference type="InterPro" id="IPR016496">
    <property type="entry name" value="GTPase_HflX"/>
</dbReference>
<keyword evidence="1 6" id="KW-0963">Cytoplasm</keyword>
<dbReference type="Pfam" id="PF01926">
    <property type="entry name" value="MMR_HSR1"/>
    <property type="match status" value="1"/>
</dbReference>
<comment type="similarity">
    <text evidence="6">Belongs to the TRAFAC class OBG-HflX-like GTPase superfamily. HflX GTPase family.</text>
</comment>
<dbReference type="PANTHER" id="PTHR10229">
    <property type="entry name" value="GTP-BINDING PROTEIN HFLX"/>
    <property type="match status" value="1"/>
</dbReference>
<dbReference type="PRINTS" id="PR00326">
    <property type="entry name" value="GTP1OBG"/>
</dbReference>
<accession>A0A9D1F8C5</accession>
<dbReference type="InterPro" id="IPR042108">
    <property type="entry name" value="GTPase_HflX_N_sf"/>
</dbReference>
<feature type="binding site" evidence="8">
    <location>
        <position position="240"/>
    </location>
    <ligand>
        <name>Mg(2+)</name>
        <dbReference type="ChEBI" id="CHEBI:18420"/>
    </ligand>
</feature>
<evidence type="ECO:0000256" key="4">
    <source>
        <dbReference type="ARBA" id="ARBA00022842"/>
    </source>
</evidence>
<comment type="caution">
    <text evidence="11">The sequence shown here is derived from an EMBL/GenBank/DDBJ whole genome shotgun (WGS) entry which is preliminary data.</text>
</comment>
<keyword evidence="3 6" id="KW-0547">Nucleotide-binding</keyword>
<organism evidence="11 12">
    <name type="scientific">Candidatus Scybalocola faecigallinarum</name>
    <dbReference type="NCBI Taxonomy" id="2840941"/>
    <lineage>
        <taxon>Bacteria</taxon>
        <taxon>Bacillati</taxon>
        <taxon>Bacillota</taxon>
        <taxon>Clostridia</taxon>
        <taxon>Lachnospirales</taxon>
        <taxon>Lachnospiraceae</taxon>
        <taxon>Lachnospiraceae incertae sedis</taxon>
        <taxon>Candidatus Scybalocola (ex Gilroy et al. 2021)</taxon>
    </lineage>
</organism>
<dbReference type="GO" id="GO:0043022">
    <property type="term" value="F:ribosome binding"/>
    <property type="evidence" value="ECO:0007669"/>
    <property type="project" value="TreeGrafter"/>
</dbReference>
<comment type="subcellular location">
    <subcellularLocation>
        <location evidence="6">Cytoplasm</location>
    </subcellularLocation>
    <text evidence="6">May associate with membranes.</text>
</comment>
<feature type="coiled-coil region" evidence="9">
    <location>
        <begin position="173"/>
        <end position="200"/>
    </location>
</feature>
<evidence type="ECO:0000313" key="12">
    <source>
        <dbReference type="Proteomes" id="UP000823927"/>
    </source>
</evidence>
<dbReference type="Proteomes" id="UP000823927">
    <property type="component" value="Unassembled WGS sequence"/>
</dbReference>
<evidence type="ECO:0000256" key="5">
    <source>
        <dbReference type="ARBA" id="ARBA00023134"/>
    </source>
</evidence>
<keyword evidence="9" id="KW-0175">Coiled coil</keyword>
<evidence type="ECO:0000256" key="2">
    <source>
        <dbReference type="ARBA" id="ARBA00022723"/>
    </source>
</evidence>
<dbReference type="InterPro" id="IPR032305">
    <property type="entry name" value="GTP-bd_M"/>
</dbReference>
<evidence type="ECO:0000256" key="8">
    <source>
        <dbReference type="PIRSR" id="PIRSR006809-2"/>
    </source>
</evidence>
<keyword evidence="4 8" id="KW-0460">Magnesium</keyword>
<dbReference type="Gene3D" id="3.40.50.11060">
    <property type="entry name" value="GTPase HflX, N-terminal domain"/>
    <property type="match status" value="1"/>
</dbReference>
<dbReference type="Pfam" id="PF16360">
    <property type="entry name" value="GTP-bdg_M"/>
    <property type="match status" value="1"/>
</dbReference>
<dbReference type="FunFam" id="3.40.50.11060:FF:000001">
    <property type="entry name" value="GTPase HflX"/>
    <property type="match status" value="1"/>
</dbReference>
<comment type="cofactor">
    <cofactor evidence="8">
        <name>Mg(2+)</name>
        <dbReference type="ChEBI" id="CHEBI:18420"/>
    </cofactor>
</comment>
<dbReference type="InterPro" id="IPR025121">
    <property type="entry name" value="GTPase_HflX_N"/>
</dbReference>
<name>A0A9D1F8C5_9FIRM</name>
<feature type="binding site" evidence="7">
    <location>
        <begin position="238"/>
        <end position="242"/>
    </location>
    <ligand>
        <name>GTP</name>
        <dbReference type="ChEBI" id="CHEBI:37565"/>
    </ligand>
</feature>
<dbReference type="GO" id="GO:0046872">
    <property type="term" value="F:metal ion binding"/>
    <property type="evidence" value="ECO:0007669"/>
    <property type="project" value="UniProtKB-KW"/>
</dbReference>
<keyword evidence="5 6" id="KW-0342">GTP-binding</keyword>
<feature type="binding site" evidence="7">
    <location>
        <begin position="352"/>
        <end position="354"/>
    </location>
    <ligand>
        <name>GTP</name>
        <dbReference type="ChEBI" id="CHEBI:37565"/>
    </ligand>
</feature>
<evidence type="ECO:0000256" key="1">
    <source>
        <dbReference type="ARBA" id="ARBA00022490"/>
    </source>
</evidence>
<dbReference type="GO" id="GO:0005525">
    <property type="term" value="F:GTP binding"/>
    <property type="evidence" value="ECO:0007669"/>
    <property type="project" value="UniProtKB-UniRule"/>
</dbReference>
<dbReference type="NCBIfam" id="TIGR00231">
    <property type="entry name" value="small_GTP"/>
    <property type="match status" value="1"/>
</dbReference>
<evidence type="ECO:0000256" key="9">
    <source>
        <dbReference type="SAM" id="Coils"/>
    </source>
</evidence>
<sequence length="424" mass="47485">MTDQNKEKYFETDDVSEKVILVGVSAGDGIDTKESLDELEELARTAGASVAGMMIQNREAPHPGTYLGKGKIEELVEMIVSLGATGIICDDELSPAQMANLEDALGTKVMDRTLLILDIFAQRASTREGKIQVELAQLRYRSTRLVGLGRSLSRLGGGIGTRGPGENKLEMDRRLIRERISHLKKELEEVKRHREVARSQRSKNPVPVAAIVGYTNAGKSTLLNTLTGAHVLEEDKLFATLDPTTRNFTLESGQQILLTDTVGFIRKLPHHLIDAFRSTLEEARYSDMIIHVVDASNPQMDTQMHVVYETLRQLDIKDKTIITAFNKMDLVSQKPGQVMLKDFQADHTVYISARNRETLGTLTDTVEKVLREQKIYVEKVFDYREAGKIASIRKYGQLLEEEYTDQGICVKAYVPADVYAMLQK</sequence>
<dbReference type="PROSITE" id="PS51705">
    <property type="entry name" value="G_HFLX"/>
    <property type="match status" value="1"/>
</dbReference>
<dbReference type="Gene3D" id="6.10.250.2860">
    <property type="match status" value="1"/>
</dbReference>
<evidence type="ECO:0000259" key="10">
    <source>
        <dbReference type="PROSITE" id="PS51705"/>
    </source>
</evidence>
<dbReference type="InterPro" id="IPR030394">
    <property type="entry name" value="G_HFLX_dom"/>
</dbReference>
<comment type="subunit">
    <text evidence="6">Monomer. Associates with the 50S ribosomal subunit.</text>
</comment>
<comment type="function">
    <text evidence="6">GTPase that associates with the 50S ribosomal subunit and may have a role during protein synthesis or ribosome biogenesis.</text>
</comment>
<gene>
    <name evidence="6 11" type="primary">hflX</name>
    <name evidence="11" type="ORF">IAB46_14720</name>
</gene>
<feature type="binding site" evidence="8">
    <location>
        <position position="220"/>
    </location>
    <ligand>
        <name>Mg(2+)</name>
        <dbReference type="ChEBI" id="CHEBI:18420"/>
    </ligand>
</feature>
<keyword evidence="2 8" id="KW-0479">Metal-binding</keyword>
<dbReference type="InterPro" id="IPR006073">
    <property type="entry name" value="GTP-bd"/>
</dbReference>
<feature type="binding site" evidence="7">
    <location>
        <begin position="260"/>
        <end position="263"/>
    </location>
    <ligand>
        <name>GTP</name>
        <dbReference type="ChEBI" id="CHEBI:37565"/>
    </ligand>
</feature>
<evidence type="ECO:0000256" key="3">
    <source>
        <dbReference type="ARBA" id="ARBA00022741"/>
    </source>
</evidence>
<evidence type="ECO:0000256" key="7">
    <source>
        <dbReference type="PIRSR" id="PIRSR006809-1"/>
    </source>
</evidence>
<dbReference type="EMBL" id="DVIT01000062">
    <property type="protein sequence ID" value="HIS48772.1"/>
    <property type="molecule type" value="Genomic_DNA"/>
</dbReference>
<reference evidence="11" key="2">
    <citation type="journal article" date="2021" name="PeerJ">
        <title>Extensive microbial diversity within the chicken gut microbiome revealed by metagenomics and culture.</title>
        <authorList>
            <person name="Gilroy R."/>
            <person name="Ravi A."/>
            <person name="Getino M."/>
            <person name="Pursley I."/>
            <person name="Horton D.L."/>
            <person name="Alikhan N.F."/>
            <person name="Baker D."/>
            <person name="Gharbi K."/>
            <person name="Hall N."/>
            <person name="Watson M."/>
            <person name="Adriaenssens E.M."/>
            <person name="Foster-Nyarko E."/>
            <person name="Jarju S."/>
            <person name="Secka A."/>
            <person name="Antonio M."/>
            <person name="Oren A."/>
            <person name="Chaudhuri R.R."/>
            <person name="La Ragione R."/>
            <person name="Hildebrand F."/>
            <person name="Pallen M.J."/>
        </authorList>
    </citation>
    <scope>NUCLEOTIDE SEQUENCE</scope>
    <source>
        <strain evidence="11">CHK178-757</strain>
    </source>
</reference>
<feature type="binding site" evidence="7">
    <location>
        <begin position="326"/>
        <end position="329"/>
    </location>
    <ligand>
        <name>GTP</name>
        <dbReference type="ChEBI" id="CHEBI:37565"/>
    </ligand>
</feature>
<reference evidence="11" key="1">
    <citation type="submission" date="2020-10" db="EMBL/GenBank/DDBJ databases">
        <authorList>
            <person name="Gilroy R."/>
        </authorList>
    </citation>
    <scope>NUCLEOTIDE SEQUENCE</scope>
    <source>
        <strain evidence="11">CHK178-757</strain>
    </source>
</reference>
<dbReference type="GO" id="GO:0005737">
    <property type="term" value="C:cytoplasm"/>
    <property type="evidence" value="ECO:0007669"/>
    <property type="project" value="UniProtKB-SubCell"/>
</dbReference>
<dbReference type="AlphaFoldDB" id="A0A9D1F8C5"/>
<protein>
    <recommendedName>
        <fullName evidence="6">GTPase HflX</fullName>
    </recommendedName>
    <alternativeName>
        <fullName evidence="6">GTP-binding protein HflX</fullName>
    </alternativeName>
</protein>
<dbReference type="InterPro" id="IPR027417">
    <property type="entry name" value="P-loop_NTPase"/>
</dbReference>
<dbReference type="Pfam" id="PF13167">
    <property type="entry name" value="GTP-bdg_N"/>
    <property type="match status" value="1"/>
</dbReference>
<dbReference type="HAMAP" id="MF_00900">
    <property type="entry name" value="GTPase_HflX"/>
    <property type="match status" value="1"/>
</dbReference>